<sequence>MENHFVKSAVEVLANGFNIHPLKENALLFKYMEELCCKDNTLYLLDDLEAVAEAIREYDAYLLIDLISLYDCKAAQQLDILVLED</sequence>
<name>A0A1X7FFN5_9BACI</name>
<gene>
    <name evidence="1" type="ORF">BEH_03015</name>
</gene>
<dbReference type="GeneID" id="93702644"/>
<organism evidence="1 2">
    <name type="scientific">Priestia filamentosa</name>
    <dbReference type="NCBI Taxonomy" id="1402861"/>
    <lineage>
        <taxon>Bacteria</taxon>
        <taxon>Bacillati</taxon>
        <taxon>Bacillota</taxon>
        <taxon>Bacilli</taxon>
        <taxon>Bacillales</taxon>
        <taxon>Bacillaceae</taxon>
        <taxon>Priestia</taxon>
    </lineage>
</organism>
<keyword evidence="2" id="KW-1185">Reference proteome</keyword>
<dbReference type="AlphaFoldDB" id="A0A1X7FFN5"/>
<proteinExistence type="predicted"/>
<evidence type="ECO:0000313" key="1">
    <source>
        <dbReference type="EMBL" id="AKO91167.1"/>
    </source>
</evidence>
<protein>
    <submittedName>
        <fullName evidence="1">Uncharacterized protein</fullName>
    </submittedName>
</protein>
<reference evidence="1" key="1">
    <citation type="journal article" date="2015" name="PLoS ONE">
        <title>Genome Sequence of Bacillus endophyticus and Analysis of Its Companion Mechanism in the Ketogulonigenium vulgare-Bacillus Strain Consortium.</title>
        <authorList>
            <person name="Jia N."/>
            <person name="Du J."/>
            <person name="Ding M.Z."/>
            <person name="Gao F."/>
            <person name="Yuan Y.J."/>
        </authorList>
    </citation>
    <scope>NUCLEOTIDE SEQUENCE [LARGE SCALE GENOMIC DNA]</scope>
    <source>
        <strain evidence="1">Hbe603</strain>
    </source>
</reference>
<dbReference type="Proteomes" id="UP000036202">
    <property type="component" value="Chromosome"/>
</dbReference>
<accession>A0A0H4KAT1</accession>
<reference evidence="1" key="2">
    <citation type="submission" date="2016-05" db="EMBL/GenBank/DDBJ databases">
        <authorList>
            <person name="Lavstsen T."/>
            <person name="Jespersen J.S."/>
        </authorList>
    </citation>
    <scope>NUCLEOTIDE SEQUENCE</scope>
    <source>
        <strain evidence="1">Hbe603</strain>
    </source>
</reference>
<dbReference type="RefSeq" id="WP_040057236.1">
    <property type="nucleotide sequence ID" value="NZ_CP011974.1"/>
</dbReference>
<accession>A0A1X7FFN5</accession>
<dbReference type="OrthoDB" id="9889273at2"/>
<dbReference type="KEGG" id="beo:BEH_03015"/>
<dbReference type="EMBL" id="CP011974">
    <property type="protein sequence ID" value="AKO91167.1"/>
    <property type="molecule type" value="Genomic_DNA"/>
</dbReference>
<dbReference type="PATRIC" id="fig|135735.6.peg.551"/>
<evidence type="ECO:0000313" key="2">
    <source>
        <dbReference type="Proteomes" id="UP000036202"/>
    </source>
</evidence>